<evidence type="ECO:0000313" key="7">
    <source>
        <dbReference type="EMBL" id="NML46098.1"/>
    </source>
</evidence>
<dbReference type="EMBL" id="JABBFX010000002">
    <property type="protein sequence ID" value="NML46098.1"/>
    <property type="molecule type" value="Genomic_DNA"/>
</dbReference>
<keyword evidence="2" id="KW-0808">Transferase</keyword>
<gene>
    <name evidence="7" type="ORF">HHL11_20290</name>
</gene>
<dbReference type="Gene3D" id="3.40.1190.20">
    <property type="match status" value="1"/>
</dbReference>
<dbReference type="PROSITE" id="PS00584">
    <property type="entry name" value="PFKB_KINASES_2"/>
    <property type="match status" value="1"/>
</dbReference>
<dbReference type="PANTHER" id="PTHR43085:SF1">
    <property type="entry name" value="PSEUDOURIDINE KINASE-RELATED"/>
    <property type="match status" value="1"/>
</dbReference>
<evidence type="ECO:0000256" key="4">
    <source>
        <dbReference type="ARBA" id="ARBA00022777"/>
    </source>
</evidence>
<comment type="similarity">
    <text evidence="1">Belongs to the carbohydrate kinase PfkB family.</text>
</comment>
<dbReference type="GO" id="GO:0005524">
    <property type="term" value="F:ATP binding"/>
    <property type="evidence" value="ECO:0007669"/>
    <property type="project" value="UniProtKB-KW"/>
</dbReference>
<protein>
    <submittedName>
        <fullName evidence="7">Carbohydrate kinase</fullName>
    </submittedName>
</protein>
<accession>A0A848HES7</accession>
<sequence length="309" mass="32325">MSATLPEFVAAGEALTDMIRVDGEQWVAKCGGSTWNVARAAAALGLHSAFAGAISRCCFGDALWSASESAGLDLRFLQRVDRSPLLAIVPQASPPQYFFVGDASADLDFDPSALPAAWQQSAAWVHFGGISLAREPLATRLVQLAESLHAAGVHVSYDPNFRRTMDPVRYAPTFERMCRIAAAIKVSDEDLRGLMPELDAASALAGIRAVNPRAWLLFTEGAAGATLITPRGSWRADAPRIAVVDTVGAGDASIAGLVASRMQQPEAEDAVHLAFAVAAGSAACQTAGAHPPALAAVRALAQRIQARAA</sequence>
<dbReference type="AlphaFoldDB" id="A0A848HES7"/>
<organism evidence="7 8">
    <name type="scientific">Ramlibacter agri</name>
    <dbReference type="NCBI Taxonomy" id="2728837"/>
    <lineage>
        <taxon>Bacteria</taxon>
        <taxon>Pseudomonadati</taxon>
        <taxon>Pseudomonadota</taxon>
        <taxon>Betaproteobacteria</taxon>
        <taxon>Burkholderiales</taxon>
        <taxon>Comamonadaceae</taxon>
        <taxon>Ramlibacter</taxon>
    </lineage>
</organism>
<keyword evidence="3" id="KW-0547">Nucleotide-binding</keyword>
<proteinExistence type="inferred from homology"/>
<dbReference type="InterPro" id="IPR011611">
    <property type="entry name" value="PfkB_dom"/>
</dbReference>
<keyword evidence="4 7" id="KW-0418">Kinase</keyword>
<dbReference type="RefSeq" id="WP_169420383.1">
    <property type="nucleotide sequence ID" value="NZ_JABBFX010000002.1"/>
</dbReference>
<dbReference type="InterPro" id="IPR002173">
    <property type="entry name" value="Carboh/pur_kinase_PfkB_CS"/>
</dbReference>
<dbReference type="CDD" id="cd01167">
    <property type="entry name" value="bac_FRK"/>
    <property type="match status" value="1"/>
</dbReference>
<name>A0A848HES7_9BURK</name>
<evidence type="ECO:0000256" key="5">
    <source>
        <dbReference type="ARBA" id="ARBA00022840"/>
    </source>
</evidence>
<comment type="caution">
    <text evidence="7">The sequence shown here is derived from an EMBL/GenBank/DDBJ whole genome shotgun (WGS) entry which is preliminary data.</text>
</comment>
<keyword evidence="5" id="KW-0067">ATP-binding</keyword>
<evidence type="ECO:0000256" key="2">
    <source>
        <dbReference type="ARBA" id="ARBA00022679"/>
    </source>
</evidence>
<dbReference type="GO" id="GO:0016301">
    <property type="term" value="F:kinase activity"/>
    <property type="evidence" value="ECO:0007669"/>
    <property type="project" value="UniProtKB-KW"/>
</dbReference>
<evidence type="ECO:0000256" key="1">
    <source>
        <dbReference type="ARBA" id="ARBA00010688"/>
    </source>
</evidence>
<dbReference type="Pfam" id="PF00294">
    <property type="entry name" value="PfkB"/>
    <property type="match status" value="1"/>
</dbReference>
<dbReference type="PANTHER" id="PTHR43085">
    <property type="entry name" value="HEXOKINASE FAMILY MEMBER"/>
    <property type="match status" value="1"/>
</dbReference>
<dbReference type="Proteomes" id="UP000541185">
    <property type="component" value="Unassembled WGS sequence"/>
</dbReference>
<dbReference type="SUPFAM" id="SSF53613">
    <property type="entry name" value="Ribokinase-like"/>
    <property type="match status" value="1"/>
</dbReference>
<keyword evidence="8" id="KW-1185">Reference proteome</keyword>
<evidence type="ECO:0000256" key="3">
    <source>
        <dbReference type="ARBA" id="ARBA00022741"/>
    </source>
</evidence>
<dbReference type="InterPro" id="IPR029056">
    <property type="entry name" value="Ribokinase-like"/>
</dbReference>
<evidence type="ECO:0000313" key="8">
    <source>
        <dbReference type="Proteomes" id="UP000541185"/>
    </source>
</evidence>
<feature type="domain" description="Carbohydrate kinase PfkB" evidence="6">
    <location>
        <begin position="17"/>
        <end position="291"/>
    </location>
</feature>
<evidence type="ECO:0000259" key="6">
    <source>
        <dbReference type="Pfam" id="PF00294"/>
    </source>
</evidence>
<reference evidence="7 8" key="1">
    <citation type="submission" date="2020-04" db="EMBL/GenBank/DDBJ databases">
        <title>Ramlibacter sp. G-1-2-2 isolated from soil.</title>
        <authorList>
            <person name="Dahal R.H."/>
        </authorList>
    </citation>
    <scope>NUCLEOTIDE SEQUENCE [LARGE SCALE GENOMIC DNA]</scope>
    <source>
        <strain evidence="7 8">G-1-2-2</strain>
    </source>
</reference>
<dbReference type="InterPro" id="IPR050306">
    <property type="entry name" value="PfkB_Carbo_kinase"/>
</dbReference>